<comment type="caution">
    <text evidence="2">The sequence shown here is derived from an EMBL/GenBank/DDBJ whole genome shotgun (WGS) entry which is preliminary data.</text>
</comment>
<dbReference type="PANTHER" id="PTHR42791">
    <property type="entry name" value="GNAT FAMILY ACETYLTRANSFERASE"/>
    <property type="match status" value="1"/>
</dbReference>
<dbReference type="SUPFAM" id="SSF55729">
    <property type="entry name" value="Acyl-CoA N-acyltransferases (Nat)"/>
    <property type="match status" value="1"/>
</dbReference>
<feature type="domain" description="N-acetyltransferase" evidence="1">
    <location>
        <begin position="93"/>
        <end position="217"/>
    </location>
</feature>
<keyword evidence="3" id="KW-1185">Reference proteome</keyword>
<dbReference type="GO" id="GO:0016747">
    <property type="term" value="F:acyltransferase activity, transferring groups other than amino-acyl groups"/>
    <property type="evidence" value="ECO:0007669"/>
    <property type="project" value="InterPro"/>
</dbReference>
<sequence length="226" mass="25261">MPLRIRPASESDAVAMARIGGDAFRHSLNTALFPARLAHLEATVVKREDGLDGETAWRVGRTLNRMRDPGIITLVATNDENESEVLGYAHWEVPYDNRTKKDVAEKISLYEPPTLDKEATAQLGKALDEETEQLFGKEGHKNMYYLLVLAVDPKHQGRGIGKMLLHWGLKKATIENKPVYLHASPDGKPLYLSQGFRDLGEFDVCGFPHTSMLFAPTAWTIDPVHE</sequence>
<reference evidence="2" key="2">
    <citation type="submission" date="2023-06" db="EMBL/GenBank/DDBJ databases">
        <authorList>
            <consortium name="Lawrence Berkeley National Laboratory"/>
            <person name="Haridas S."/>
            <person name="Hensen N."/>
            <person name="Bonometti L."/>
            <person name="Westerberg I."/>
            <person name="Brannstrom I.O."/>
            <person name="Guillou S."/>
            <person name="Cros-Aarteil S."/>
            <person name="Calhoun S."/>
            <person name="Kuo A."/>
            <person name="Mondo S."/>
            <person name="Pangilinan J."/>
            <person name="Riley R."/>
            <person name="Labutti K."/>
            <person name="Andreopoulos B."/>
            <person name="Lipzen A."/>
            <person name="Chen C."/>
            <person name="Yanf M."/>
            <person name="Daum C."/>
            <person name="Ng V."/>
            <person name="Clum A."/>
            <person name="Steindorff A."/>
            <person name="Ohm R."/>
            <person name="Martin F."/>
            <person name="Silar P."/>
            <person name="Natvig D."/>
            <person name="Lalanne C."/>
            <person name="Gautier V."/>
            <person name="Ament-Velasquez S.L."/>
            <person name="Kruys A."/>
            <person name="Hutchinson M.I."/>
            <person name="Powell A.J."/>
            <person name="Barry K."/>
            <person name="Miller A.N."/>
            <person name="Grigoriev I.V."/>
            <person name="Debuchy R."/>
            <person name="Gladieux P."/>
            <person name="Thoren M.H."/>
            <person name="Johannesson H."/>
        </authorList>
    </citation>
    <scope>NUCLEOTIDE SEQUENCE</scope>
    <source>
        <strain evidence="2">CBS 118394</strain>
    </source>
</reference>
<evidence type="ECO:0000313" key="3">
    <source>
        <dbReference type="Proteomes" id="UP001283341"/>
    </source>
</evidence>
<dbReference type="Pfam" id="PF13673">
    <property type="entry name" value="Acetyltransf_10"/>
    <property type="match status" value="1"/>
</dbReference>
<name>A0AAE0IB90_9PEZI</name>
<accession>A0AAE0IB90</accession>
<dbReference type="PANTHER" id="PTHR42791:SF2">
    <property type="entry name" value="N-ACETYLTRANSFERASE DOMAIN-CONTAINING PROTEIN"/>
    <property type="match status" value="1"/>
</dbReference>
<gene>
    <name evidence="2" type="ORF">B0H66DRAFT_474287</name>
</gene>
<dbReference type="PROSITE" id="PS51186">
    <property type="entry name" value="GNAT"/>
    <property type="match status" value="1"/>
</dbReference>
<evidence type="ECO:0000313" key="2">
    <source>
        <dbReference type="EMBL" id="KAK3321780.1"/>
    </source>
</evidence>
<reference evidence="2" key="1">
    <citation type="journal article" date="2023" name="Mol. Phylogenet. Evol.">
        <title>Genome-scale phylogeny and comparative genomics of the fungal order Sordariales.</title>
        <authorList>
            <person name="Hensen N."/>
            <person name="Bonometti L."/>
            <person name="Westerberg I."/>
            <person name="Brannstrom I.O."/>
            <person name="Guillou S."/>
            <person name="Cros-Aarteil S."/>
            <person name="Calhoun S."/>
            <person name="Haridas S."/>
            <person name="Kuo A."/>
            <person name="Mondo S."/>
            <person name="Pangilinan J."/>
            <person name="Riley R."/>
            <person name="LaButti K."/>
            <person name="Andreopoulos B."/>
            <person name="Lipzen A."/>
            <person name="Chen C."/>
            <person name="Yan M."/>
            <person name="Daum C."/>
            <person name="Ng V."/>
            <person name="Clum A."/>
            <person name="Steindorff A."/>
            <person name="Ohm R.A."/>
            <person name="Martin F."/>
            <person name="Silar P."/>
            <person name="Natvig D.O."/>
            <person name="Lalanne C."/>
            <person name="Gautier V."/>
            <person name="Ament-Velasquez S.L."/>
            <person name="Kruys A."/>
            <person name="Hutchinson M.I."/>
            <person name="Powell A.J."/>
            <person name="Barry K."/>
            <person name="Miller A.N."/>
            <person name="Grigoriev I.V."/>
            <person name="Debuchy R."/>
            <person name="Gladieux P."/>
            <person name="Hiltunen Thoren M."/>
            <person name="Johannesson H."/>
        </authorList>
    </citation>
    <scope>NUCLEOTIDE SEQUENCE</scope>
    <source>
        <strain evidence="2">CBS 118394</strain>
    </source>
</reference>
<dbReference type="InterPro" id="IPR052523">
    <property type="entry name" value="Trichothecene_AcTrans"/>
</dbReference>
<dbReference type="InterPro" id="IPR000182">
    <property type="entry name" value="GNAT_dom"/>
</dbReference>
<dbReference type="AlphaFoldDB" id="A0AAE0IB90"/>
<proteinExistence type="predicted"/>
<dbReference type="CDD" id="cd04301">
    <property type="entry name" value="NAT_SF"/>
    <property type="match status" value="1"/>
</dbReference>
<evidence type="ECO:0000259" key="1">
    <source>
        <dbReference type="PROSITE" id="PS51186"/>
    </source>
</evidence>
<dbReference type="EMBL" id="JAUEDM010000003">
    <property type="protein sequence ID" value="KAK3321780.1"/>
    <property type="molecule type" value="Genomic_DNA"/>
</dbReference>
<dbReference type="Proteomes" id="UP001283341">
    <property type="component" value="Unassembled WGS sequence"/>
</dbReference>
<dbReference type="InterPro" id="IPR016181">
    <property type="entry name" value="Acyl_CoA_acyltransferase"/>
</dbReference>
<organism evidence="2 3">
    <name type="scientific">Apodospora peruviana</name>
    <dbReference type="NCBI Taxonomy" id="516989"/>
    <lineage>
        <taxon>Eukaryota</taxon>
        <taxon>Fungi</taxon>
        <taxon>Dikarya</taxon>
        <taxon>Ascomycota</taxon>
        <taxon>Pezizomycotina</taxon>
        <taxon>Sordariomycetes</taxon>
        <taxon>Sordariomycetidae</taxon>
        <taxon>Sordariales</taxon>
        <taxon>Lasiosphaeriaceae</taxon>
        <taxon>Apodospora</taxon>
    </lineage>
</organism>
<dbReference type="Gene3D" id="3.40.630.30">
    <property type="match status" value="1"/>
</dbReference>
<protein>
    <submittedName>
        <fullName evidence="2">Acyl-CoA N-acyltransferase</fullName>
    </submittedName>
</protein>